<dbReference type="KEGG" id="vap:Vapar_0597"/>
<sequence length="137" mass="14339">MTNFVHCRGCGHQIHETAPACPKCGAPQAVTTQAPLATQASAGSSPGPYGSIPWFRQRWALVCIFLLFAPAAAVIAWSGEIHYLVGTTVKTFPKSVKVGLTIMAAVLLIAIASDDEVFQGLAGFMLIGGAIGLSLRK</sequence>
<gene>
    <name evidence="2" type="ordered locus">Vapar_0597</name>
</gene>
<evidence type="ECO:0008006" key="3">
    <source>
        <dbReference type="Google" id="ProtNLM"/>
    </source>
</evidence>
<organism evidence="2">
    <name type="scientific">Variovorax paradoxus (strain S110)</name>
    <dbReference type="NCBI Taxonomy" id="543728"/>
    <lineage>
        <taxon>Bacteria</taxon>
        <taxon>Pseudomonadati</taxon>
        <taxon>Pseudomonadota</taxon>
        <taxon>Betaproteobacteria</taxon>
        <taxon>Burkholderiales</taxon>
        <taxon>Comamonadaceae</taxon>
        <taxon>Variovorax</taxon>
    </lineage>
</organism>
<keyword evidence="1" id="KW-1133">Transmembrane helix</keyword>
<evidence type="ECO:0000256" key="1">
    <source>
        <dbReference type="SAM" id="Phobius"/>
    </source>
</evidence>
<feature type="transmembrane region" description="Helical" evidence="1">
    <location>
        <begin position="59"/>
        <end position="79"/>
    </location>
</feature>
<keyword evidence="1" id="KW-0472">Membrane</keyword>
<proteinExistence type="predicted"/>
<evidence type="ECO:0000313" key="2">
    <source>
        <dbReference type="EMBL" id="ACS17260.1"/>
    </source>
</evidence>
<feature type="transmembrane region" description="Helical" evidence="1">
    <location>
        <begin position="117"/>
        <end position="135"/>
    </location>
</feature>
<dbReference type="HOGENOM" id="CLU_1864295_0_0_4"/>
<accession>C5CKG2</accession>
<reference evidence="2" key="1">
    <citation type="submission" date="2009-06" db="EMBL/GenBank/DDBJ databases">
        <title>Complete sequence of chromosome 1 of Variovorax paradoxus S110.</title>
        <authorList>
            <consortium name="US DOE Joint Genome Institute"/>
            <person name="Lucas S."/>
            <person name="Copeland A."/>
            <person name="Lapidus A."/>
            <person name="Glavina del Rio T."/>
            <person name="Tice H."/>
            <person name="Bruce D."/>
            <person name="Goodwin L."/>
            <person name="Pitluck S."/>
            <person name="Chertkov O."/>
            <person name="Brettin T."/>
            <person name="Detter J.C."/>
            <person name="Han C."/>
            <person name="Larimer F."/>
            <person name="Land M."/>
            <person name="Hauser L."/>
            <person name="Kyrpides N."/>
            <person name="Ovchinnikova G."/>
            <person name="Orwin P."/>
            <person name="Leadbetter J.R."/>
            <person name="Spain J.C."/>
            <person name="Han J.I."/>
        </authorList>
    </citation>
    <scope>NUCLEOTIDE SEQUENCE</scope>
    <source>
        <strain evidence="2">S110</strain>
    </source>
</reference>
<protein>
    <recommendedName>
        <fullName evidence="3">Zinc ribbon domain-containing protein</fullName>
    </recommendedName>
</protein>
<dbReference type="STRING" id="543728.Vapar_0597"/>
<dbReference type="AlphaFoldDB" id="C5CKG2"/>
<dbReference type="OrthoDB" id="8859199at2"/>
<dbReference type="EMBL" id="CP001635">
    <property type="protein sequence ID" value="ACS17260.1"/>
    <property type="molecule type" value="Genomic_DNA"/>
</dbReference>
<keyword evidence="1" id="KW-0812">Transmembrane</keyword>
<name>C5CKG2_VARPS</name>